<sequence>MHRALQIDEIVGIICAQTARAGPSDWWAGLPTQQYPSRCGDLARLARTCTAFLDPALDALWGFQGTLLHLLRAMPSDLWEIIEIPWEEDEDAANDSGSREENMRLTISLRRTVRPSDWDRFTFYARRVRSFKDGHVHDETSVVYDILTSQFPNGTVFPRIEILDWFPIALELFHHIHLFLSHGITGLHISLDNTADSAIFDLLTTQFPGLKNVGIGGTVAERPFSRFICSLKELETLVAPKLDSTAFNHISRLPRLRYLWLMSKTPPRLPPRPKDLPCFPALAEFRCESIEAAPNLLERTGRSLVEFSLPARSWASPPTKQIFQELYAALASSCTHTLLEKIHVDKPSRALPINAAQLDLYILSGDDLRKLFCFRNLVHVSLAHSVAVDLDDVVAIDMARAWPRIEVLWFPCDTTYRIASRMTLEGVYAFAEHCPLLEDLSVLFDATTVPKSTGTLGGKTQPRVSQDKLAFLDVGYSMIGTKKKDWRRVADFLRSIFPELYEVRATKPGSSVDPYVLKEYKAWMKVSDDLA</sequence>
<evidence type="ECO:0008006" key="3">
    <source>
        <dbReference type="Google" id="ProtNLM"/>
    </source>
</evidence>
<dbReference type="EMBL" id="JARKIF010000022">
    <property type="protein sequence ID" value="KAJ7616500.1"/>
    <property type="molecule type" value="Genomic_DNA"/>
</dbReference>
<dbReference type="AlphaFoldDB" id="A0AAD7BC32"/>
<keyword evidence="2" id="KW-1185">Reference proteome</keyword>
<protein>
    <recommendedName>
        <fullName evidence="3">F-box domain-containing protein</fullName>
    </recommendedName>
</protein>
<accession>A0AAD7BC32</accession>
<evidence type="ECO:0000313" key="2">
    <source>
        <dbReference type="Proteomes" id="UP001221142"/>
    </source>
</evidence>
<gene>
    <name evidence="1" type="ORF">FB45DRAFT_801320</name>
</gene>
<reference evidence="1" key="1">
    <citation type="submission" date="2023-03" db="EMBL/GenBank/DDBJ databases">
        <title>Massive genome expansion in bonnet fungi (Mycena s.s.) driven by repeated elements and novel gene families across ecological guilds.</title>
        <authorList>
            <consortium name="Lawrence Berkeley National Laboratory"/>
            <person name="Harder C.B."/>
            <person name="Miyauchi S."/>
            <person name="Viragh M."/>
            <person name="Kuo A."/>
            <person name="Thoen E."/>
            <person name="Andreopoulos B."/>
            <person name="Lu D."/>
            <person name="Skrede I."/>
            <person name="Drula E."/>
            <person name="Henrissat B."/>
            <person name="Morin E."/>
            <person name="Kohler A."/>
            <person name="Barry K."/>
            <person name="LaButti K."/>
            <person name="Morin E."/>
            <person name="Salamov A."/>
            <person name="Lipzen A."/>
            <person name="Mereny Z."/>
            <person name="Hegedus B."/>
            <person name="Baldrian P."/>
            <person name="Stursova M."/>
            <person name="Weitz H."/>
            <person name="Taylor A."/>
            <person name="Grigoriev I.V."/>
            <person name="Nagy L.G."/>
            <person name="Martin F."/>
            <person name="Kauserud H."/>
        </authorList>
    </citation>
    <scope>NUCLEOTIDE SEQUENCE</scope>
    <source>
        <strain evidence="1">9284</strain>
    </source>
</reference>
<organism evidence="1 2">
    <name type="scientific">Roridomyces roridus</name>
    <dbReference type="NCBI Taxonomy" id="1738132"/>
    <lineage>
        <taxon>Eukaryota</taxon>
        <taxon>Fungi</taxon>
        <taxon>Dikarya</taxon>
        <taxon>Basidiomycota</taxon>
        <taxon>Agaricomycotina</taxon>
        <taxon>Agaricomycetes</taxon>
        <taxon>Agaricomycetidae</taxon>
        <taxon>Agaricales</taxon>
        <taxon>Marasmiineae</taxon>
        <taxon>Mycenaceae</taxon>
        <taxon>Roridomyces</taxon>
    </lineage>
</organism>
<name>A0AAD7BC32_9AGAR</name>
<comment type="caution">
    <text evidence="1">The sequence shown here is derived from an EMBL/GenBank/DDBJ whole genome shotgun (WGS) entry which is preliminary data.</text>
</comment>
<proteinExistence type="predicted"/>
<dbReference type="InterPro" id="IPR032675">
    <property type="entry name" value="LRR_dom_sf"/>
</dbReference>
<evidence type="ECO:0000313" key="1">
    <source>
        <dbReference type="EMBL" id="KAJ7616500.1"/>
    </source>
</evidence>
<dbReference type="Gene3D" id="3.80.10.10">
    <property type="entry name" value="Ribonuclease Inhibitor"/>
    <property type="match status" value="1"/>
</dbReference>
<dbReference type="Proteomes" id="UP001221142">
    <property type="component" value="Unassembled WGS sequence"/>
</dbReference>